<dbReference type="EMBL" id="CYHH01000018">
    <property type="protein sequence ID" value="CUB08031.1"/>
    <property type="molecule type" value="Genomic_DNA"/>
</dbReference>
<evidence type="ECO:0000313" key="1">
    <source>
        <dbReference type="EMBL" id="CUB08031.1"/>
    </source>
</evidence>
<gene>
    <name evidence="1" type="ORF">Ga0061068_1188</name>
</gene>
<reference evidence="2" key="1">
    <citation type="submission" date="2015-08" db="EMBL/GenBank/DDBJ databases">
        <authorList>
            <person name="Babu N.S."/>
            <person name="Beckwith C.J."/>
            <person name="Beseler K.G."/>
            <person name="Brison A."/>
            <person name="Carone J.V."/>
            <person name="Caskin T.P."/>
            <person name="Diamond M."/>
            <person name="Durham M.E."/>
            <person name="Foxe J.M."/>
            <person name="Go M."/>
            <person name="Henderson B.A."/>
            <person name="Jones I.B."/>
            <person name="McGettigan J.A."/>
            <person name="Micheletti S.J."/>
            <person name="Nasrallah M.E."/>
            <person name="Ortiz D."/>
            <person name="Piller C.R."/>
            <person name="Privatt S.R."/>
            <person name="Schneider S.L."/>
            <person name="Sharp S."/>
            <person name="Smith T.C."/>
            <person name="Stanton J.D."/>
            <person name="Ullery H.E."/>
            <person name="Wilson R.J."/>
            <person name="Serrano M.G."/>
            <person name="Buck G."/>
            <person name="Lee V."/>
            <person name="Wang Y."/>
            <person name="Carvalho R."/>
            <person name="Voegtly L."/>
            <person name="Shi R."/>
            <person name="Duckworth R."/>
            <person name="Johnson A."/>
            <person name="Loviza R."/>
            <person name="Walstead R."/>
            <person name="Shah Z."/>
            <person name="Kiflezghi M."/>
            <person name="Wade K."/>
            <person name="Ball S.L."/>
            <person name="Bradley K.W."/>
            <person name="Asai D.J."/>
            <person name="Bowman C.A."/>
            <person name="Russell D.A."/>
            <person name="Pope W.H."/>
            <person name="Jacobs-Sera D."/>
            <person name="Hendrix R.W."/>
            <person name="Hatfull G.F."/>
        </authorList>
    </citation>
    <scope>NUCLEOTIDE SEQUENCE [LARGE SCALE GENOMIC DNA]</scope>
    <source>
        <strain evidence="2">JCM 19170</strain>
    </source>
</reference>
<dbReference type="Proteomes" id="UP000182108">
    <property type="component" value="Unassembled WGS sequence"/>
</dbReference>
<keyword evidence="2" id="KW-1185">Reference proteome</keyword>
<protein>
    <submittedName>
        <fullName evidence="1">Uncharacterized protein</fullName>
    </submittedName>
</protein>
<proteinExistence type="predicted"/>
<name>A0A0K6IY39_9PROT</name>
<accession>A0A0K6IY39</accession>
<organism evidence="1 2">
    <name type="scientific">Tepidiphilus thermophilus</name>
    <dbReference type="NCBI Taxonomy" id="876478"/>
    <lineage>
        <taxon>Bacteria</taxon>
        <taxon>Pseudomonadati</taxon>
        <taxon>Pseudomonadota</taxon>
        <taxon>Hydrogenophilia</taxon>
        <taxon>Hydrogenophilales</taxon>
        <taxon>Hydrogenophilaceae</taxon>
        <taxon>Tepidiphilus</taxon>
    </lineage>
</organism>
<sequence>MYGIVHFSRIDTEPGAASAFAPPLGFDGDYREYIRERWKLDPGVRQHVAVVGRMLVREEQVVFCGRFAEEARRIAESIW</sequence>
<evidence type="ECO:0000313" key="2">
    <source>
        <dbReference type="Proteomes" id="UP000182108"/>
    </source>
</evidence>
<dbReference type="AlphaFoldDB" id="A0A0K6IY39"/>